<name>A0AAQ3R808_9PEZI</name>
<feature type="compositionally biased region" description="Low complexity" evidence="1">
    <location>
        <begin position="94"/>
        <end position="108"/>
    </location>
</feature>
<dbReference type="Proteomes" id="UP001303373">
    <property type="component" value="Chromosome 2"/>
</dbReference>
<evidence type="ECO:0000313" key="3">
    <source>
        <dbReference type="Proteomes" id="UP001303373"/>
    </source>
</evidence>
<proteinExistence type="predicted"/>
<feature type="compositionally biased region" description="Low complexity" evidence="1">
    <location>
        <begin position="19"/>
        <end position="36"/>
    </location>
</feature>
<reference evidence="2 3" key="1">
    <citation type="submission" date="2023-11" db="EMBL/GenBank/DDBJ databases">
        <title>An acidophilic fungus is an integral part of prey digestion in a carnivorous sundew plant.</title>
        <authorList>
            <person name="Tsai I.J."/>
        </authorList>
    </citation>
    <scope>NUCLEOTIDE SEQUENCE [LARGE SCALE GENOMIC DNA]</scope>
    <source>
        <strain evidence="2">169a</strain>
    </source>
</reference>
<feature type="region of interest" description="Disordered" evidence="1">
    <location>
        <begin position="94"/>
        <end position="124"/>
    </location>
</feature>
<dbReference type="EMBL" id="CP138581">
    <property type="protein sequence ID" value="WPG98830.1"/>
    <property type="molecule type" value="Genomic_DNA"/>
</dbReference>
<accession>A0AAQ3R808</accession>
<feature type="compositionally biased region" description="Polar residues" evidence="1">
    <location>
        <begin position="156"/>
        <end position="165"/>
    </location>
</feature>
<organism evidence="2 3">
    <name type="scientific">Acrodontium crateriforme</name>
    <dbReference type="NCBI Taxonomy" id="150365"/>
    <lineage>
        <taxon>Eukaryota</taxon>
        <taxon>Fungi</taxon>
        <taxon>Dikarya</taxon>
        <taxon>Ascomycota</taxon>
        <taxon>Pezizomycotina</taxon>
        <taxon>Dothideomycetes</taxon>
        <taxon>Dothideomycetidae</taxon>
        <taxon>Mycosphaerellales</taxon>
        <taxon>Teratosphaeriaceae</taxon>
        <taxon>Acrodontium</taxon>
    </lineage>
</organism>
<sequence length="193" mass="21689">MSYTSSCHRRMDSHQSFQSNDSSRSSTSRRTNSVSSSIYSNDDYVSNIKPFKKVRFDDDPVIGSFFDFESEDEKPSLLRRTYRKSPIFSIVATNTTTATTTPKTPSPAQMQSRALDDENSHSTASHKLRSFMSLRLSRSSSFLRGAHDEQAPVSENEITQTTQTSSHRRVIGPISRPIYSSNWGDGLSPSEMI</sequence>
<evidence type="ECO:0000313" key="2">
    <source>
        <dbReference type="EMBL" id="WPG98830.1"/>
    </source>
</evidence>
<evidence type="ECO:0000256" key="1">
    <source>
        <dbReference type="SAM" id="MobiDB-lite"/>
    </source>
</evidence>
<gene>
    <name evidence="2" type="ORF">R9X50_00162800</name>
</gene>
<dbReference type="AlphaFoldDB" id="A0AAQ3R808"/>
<keyword evidence="3" id="KW-1185">Reference proteome</keyword>
<protein>
    <submittedName>
        <fullName evidence="2">Uncharacterized protein</fullName>
    </submittedName>
</protein>
<feature type="region of interest" description="Disordered" evidence="1">
    <location>
        <begin position="1"/>
        <end position="36"/>
    </location>
</feature>
<feature type="region of interest" description="Disordered" evidence="1">
    <location>
        <begin position="145"/>
        <end position="167"/>
    </location>
</feature>